<accession>A0A176Y8P0</accession>
<sequence length="254" mass="28161">MLVVLLLLGLFAAVCFGAIYYAGDLSRLQLIRSAQESRAALRGVTDPAELDQAIEQYPSNKLLRLVALANRDVNEIDAAAERLLDEAAPRHFSKLADVGSASRNDLDALRRDLNAAQANVATLATRYDALLKSARDKVENDARSLNAGDERLSEFLAMIDEQHAAWTALTAKLLAARADYYNAYEKCVALLVREFGIYKVANGQFVFPFQSTANSYNRTATAMLDAAKRNSELDSERTSLRQSELSRWKVFVEH</sequence>
<comment type="caution">
    <text evidence="2">The sequence shown here is derived from an EMBL/GenBank/DDBJ whole genome shotgun (WGS) entry which is preliminary data.</text>
</comment>
<dbReference type="AlphaFoldDB" id="A0A176Y8P0"/>
<feature type="coiled-coil region" evidence="1">
    <location>
        <begin position="66"/>
        <end position="126"/>
    </location>
</feature>
<evidence type="ECO:0000313" key="3">
    <source>
        <dbReference type="Proteomes" id="UP000076959"/>
    </source>
</evidence>
<protein>
    <submittedName>
        <fullName evidence="2">Uncharacterized protein</fullName>
    </submittedName>
</protein>
<evidence type="ECO:0000313" key="2">
    <source>
        <dbReference type="EMBL" id="OAE97460.1"/>
    </source>
</evidence>
<name>A0A176Y8P0_9BRAD</name>
<gene>
    <name evidence="2" type="ORF">AYJ54_35850</name>
</gene>
<organism evidence="2 3">
    <name type="scientific">Bradyrhizobium centrolobii</name>
    <dbReference type="NCBI Taxonomy" id="1505087"/>
    <lineage>
        <taxon>Bacteria</taxon>
        <taxon>Pseudomonadati</taxon>
        <taxon>Pseudomonadota</taxon>
        <taxon>Alphaproteobacteria</taxon>
        <taxon>Hyphomicrobiales</taxon>
        <taxon>Nitrobacteraceae</taxon>
        <taxon>Bradyrhizobium</taxon>
    </lineage>
</organism>
<reference evidence="2 3" key="1">
    <citation type="submission" date="2016-03" db="EMBL/GenBank/DDBJ databases">
        <title>Draft Genome Sequence of the Strain BR 10245 (Bradyrhizobium sp.) isolated from nodules of Centrolobium paraense.</title>
        <authorList>
            <person name="Simoes-Araujo J.L.Sr."/>
            <person name="Barauna A.C."/>
            <person name="Silva K."/>
            <person name="Zilli J.E."/>
        </authorList>
    </citation>
    <scope>NUCLEOTIDE SEQUENCE [LARGE SCALE GENOMIC DNA]</scope>
    <source>
        <strain evidence="2 3">BR 10245</strain>
    </source>
</reference>
<evidence type="ECO:0000256" key="1">
    <source>
        <dbReference type="SAM" id="Coils"/>
    </source>
</evidence>
<proteinExistence type="predicted"/>
<dbReference type="EMBL" id="LUUB01000125">
    <property type="protein sequence ID" value="OAE97460.1"/>
    <property type="molecule type" value="Genomic_DNA"/>
</dbReference>
<keyword evidence="3" id="KW-1185">Reference proteome</keyword>
<dbReference type="Proteomes" id="UP000076959">
    <property type="component" value="Unassembled WGS sequence"/>
</dbReference>
<dbReference type="STRING" id="1505087.AYJ54_35850"/>
<keyword evidence="1" id="KW-0175">Coiled coil</keyword>